<protein>
    <submittedName>
        <fullName evidence="1">Uncharacterized protein</fullName>
    </submittedName>
</protein>
<evidence type="ECO:0000313" key="1">
    <source>
        <dbReference type="EMBL" id="OSL49175.1"/>
    </source>
</evidence>
<reference evidence="1 2" key="1">
    <citation type="submission" date="2010-04" db="EMBL/GenBank/DDBJ databases">
        <title>The Genome Sequence of Escherichia coli H605.</title>
        <authorList>
            <consortium name="The Broad Institute Genome Sequencing Platform"/>
            <consortium name="The Broad Institute Genome Sequencing Center for Infectious Disease"/>
            <person name="Feldgarden M."/>
            <person name="Gordon D.M."/>
            <person name="Johnson J.R."/>
            <person name="Johnston B.D."/>
            <person name="Young S."/>
            <person name="Zeng Q."/>
            <person name="Koehrsen M."/>
            <person name="Alvarado L."/>
            <person name="Berlin A.M."/>
            <person name="Borenstein D."/>
            <person name="Chapman S.B."/>
            <person name="Chen Z."/>
            <person name="Engels R."/>
            <person name="Freedman E."/>
            <person name="Gellesch M."/>
            <person name="Goldberg J."/>
            <person name="Griggs A."/>
            <person name="Gujja S."/>
            <person name="Heilman E.R."/>
            <person name="Heiman D.I."/>
            <person name="Hepburn T.A."/>
            <person name="Howarth C."/>
            <person name="Jen D."/>
            <person name="Larson L."/>
            <person name="Mehta T."/>
            <person name="Park D."/>
            <person name="Pearson M."/>
            <person name="Richards J."/>
            <person name="Roberts A."/>
            <person name="Saif S."/>
            <person name="Shea T.D."/>
            <person name="Shenoy N."/>
            <person name="Sisk P."/>
            <person name="Stolte C."/>
            <person name="Sykes S.N."/>
            <person name="Walk T."/>
            <person name="White J."/>
            <person name="Yandava C."/>
            <person name="Haas B."/>
            <person name="Henn M.R."/>
            <person name="Nusbaum C."/>
            <person name="Birren B."/>
        </authorList>
    </citation>
    <scope>NUCLEOTIDE SEQUENCE [LARGE SCALE GENOMIC DNA]</scope>
    <source>
        <strain evidence="1 2">H605</strain>
    </source>
</reference>
<accession>A0AAJ3U0T4</accession>
<proteinExistence type="predicted"/>
<name>A0AAJ3U0T4_ECOLX</name>
<dbReference type="AlphaFoldDB" id="A0AAJ3U0T4"/>
<dbReference type="Proteomes" id="UP000243401">
    <property type="component" value="Unassembled WGS sequence"/>
</dbReference>
<dbReference type="EMBL" id="ADJX01000002">
    <property type="protein sequence ID" value="OSL49175.1"/>
    <property type="molecule type" value="Genomic_DNA"/>
</dbReference>
<sequence length="32" mass="3329">MESGMTGGGGDAMVSGRANAYRESRVNVLLNK</sequence>
<organism evidence="1 2">
    <name type="scientific">Escherichia coli H605</name>
    <dbReference type="NCBI Taxonomy" id="656410"/>
    <lineage>
        <taxon>Bacteria</taxon>
        <taxon>Pseudomonadati</taxon>
        <taxon>Pseudomonadota</taxon>
        <taxon>Gammaproteobacteria</taxon>
        <taxon>Enterobacterales</taxon>
        <taxon>Enterobacteriaceae</taxon>
        <taxon>Escherichia</taxon>
    </lineage>
</organism>
<gene>
    <name evidence="1" type="ORF">EATG_00042</name>
</gene>
<evidence type="ECO:0000313" key="2">
    <source>
        <dbReference type="Proteomes" id="UP000243401"/>
    </source>
</evidence>
<comment type="caution">
    <text evidence="1">The sequence shown here is derived from an EMBL/GenBank/DDBJ whole genome shotgun (WGS) entry which is preliminary data.</text>
</comment>